<evidence type="ECO:0000313" key="3">
    <source>
        <dbReference type="Proteomes" id="UP000175989"/>
    </source>
</evidence>
<comment type="caution">
    <text evidence="2">The sequence shown here is derived from an EMBL/GenBank/DDBJ whole genome shotgun (WGS) entry which is preliminary data.</text>
</comment>
<evidence type="ECO:0008006" key="4">
    <source>
        <dbReference type="Google" id="ProtNLM"/>
    </source>
</evidence>
<protein>
    <recommendedName>
        <fullName evidence="4">Helix-turn-helix domain of resolvase</fullName>
    </recommendedName>
</protein>
<name>A0A1E7W664_9BURK</name>
<dbReference type="OrthoDB" id="9115152at2"/>
<dbReference type="Gene3D" id="1.10.10.60">
    <property type="entry name" value="Homeodomain-like"/>
    <property type="match status" value="1"/>
</dbReference>
<sequence>MGRKSSLTEKQWSEIERRLLAGEKGRALAREFDISEAAIRKRCGAQTKQVKDVANQLVAAETAFRALPISAQIQARTLADELKEISMHLAGAARYGAATAHRLSGIAHAKVNEIDDAKPMDDASRVALSDIGALTRLANGAAEIGLDLIKATKDIKPEDDKPTPVQIVIGVKDAARHDDTSSRTEHPPGELPQPAA</sequence>
<gene>
    <name evidence="2" type="ORF">DUPY_50850</name>
</gene>
<evidence type="ECO:0000256" key="1">
    <source>
        <dbReference type="SAM" id="MobiDB-lite"/>
    </source>
</evidence>
<evidence type="ECO:0000313" key="2">
    <source>
        <dbReference type="EMBL" id="OEZ91473.1"/>
    </source>
</evidence>
<dbReference type="Proteomes" id="UP000175989">
    <property type="component" value="Unassembled WGS sequence"/>
</dbReference>
<dbReference type="EMBL" id="LROM01000152">
    <property type="protein sequence ID" value="OEZ91473.1"/>
    <property type="molecule type" value="Genomic_DNA"/>
</dbReference>
<dbReference type="AlphaFoldDB" id="A0A1E7W664"/>
<dbReference type="PATRIC" id="fig|762836.4.peg.5226"/>
<proteinExistence type="predicted"/>
<dbReference type="RefSeq" id="WP_141749676.1">
    <property type="nucleotide sequence ID" value="NZ_LROM01000152.1"/>
</dbReference>
<accession>A0A1E7W664</accession>
<organism evidence="2 3">
    <name type="scientific">Duganella phyllosphaerae</name>
    <dbReference type="NCBI Taxonomy" id="762836"/>
    <lineage>
        <taxon>Bacteria</taxon>
        <taxon>Pseudomonadati</taxon>
        <taxon>Pseudomonadota</taxon>
        <taxon>Betaproteobacteria</taxon>
        <taxon>Burkholderiales</taxon>
        <taxon>Oxalobacteraceae</taxon>
        <taxon>Telluria group</taxon>
        <taxon>Duganella</taxon>
    </lineage>
</organism>
<feature type="region of interest" description="Disordered" evidence="1">
    <location>
        <begin position="171"/>
        <end position="196"/>
    </location>
</feature>
<keyword evidence="3" id="KW-1185">Reference proteome</keyword>
<feature type="compositionally biased region" description="Basic and acidic residues" evidence="1">
    <location>
        <begin position="173"/>
        <end position="188"/>
    </location>
</feature>
<reference evidence="3" key="1">
    <citation type="journal article" date="2016" name="Front. Microbiol.">
        <title>Molecular Keys to the Janthinobacterium and Duganella spp. Interaction with the Plant Pathogen Fusarium graminearum.</title>
        <authorList>
            <person name="Haack F.S."/>
            <person name="Poehlein A."/>
            <person name="Kroger C."/>
            <person name="Voigt C.A."/>
            <person name="Piepenbring M."/>
            <person name="Bode H.B."/>
            <person name="Daniel R."/>
            <person name="Schafer W."/>
            <person name="Streit W.R."/>
        </authorList>
    </citation>
    <scope>NUCLEOTIDE SEQUENCE [LARGE SCALE GENOMIC DNA]</scope>
    <source>
        <strain evidence="3">T54</strain>
    </source>
</reference>